<comment type="caution">
    <text evidence="1">The sequence shown here is derived from an EMBL/GenBank/DDBJ whole genome shotgun (WGS) entry which is preliminary data.</text>
</comment>
<dbReference type="Proteomes" id="UP000182278">
    <property type="component" value="Unassembled WGS sequence"/>
</dbReference>
<organism evidence="1 2">
    <name type="scientific">Candidatus Desantisbacteria bacterium CG1_02_38_46</name>
    <dbReference type="NCBI Taxonomy" id="1817893"/>
    <lineage>
        <taxon>Bacteria</taxon>
        <taxon>Candidatus Desantisiibacteriota</taxon>
    </lineage>
</organism>
<dbReference type="AlphaFoldDB" id="A0A1J4SC18"/>
<dbReference type="EMBL" id="MNUO01000132">
    <property type="protein sequence ID" value="OIN95654.1"/>
    <property type="molecule type" value="Genomic_DNA"/>
</dbReference>
<dbReference type="STRING" id="1817893.AUJ66_08750"/>
<gene>
    <name evidence="1" type="ORF">AUJ66_08750</name>
</gene>
<proteinExistence type="predicted"/>
<evidence type="ECO:0000313" key="1">
    <source>
        <dbReference type="EMBL" id="OIN95654.1"/>
    </source>
</evidence>
<protein>
    <submittedName>
        <fullName evidence="1">Uncharacterized protein</fullName>
    </submittedName>
</protein>
<accession>A0A1J4SC18</accession>
<evidence type="ECO:0000313" key="2">
    <source>
        <dbReference type="Proteomes" id="UP000182278"/>
    </source>
</evidence>
<name>A0A1J4SC18_9BACT</name>
<reference evidence="1 2" key="1">
    <citation type="journal article" date="2016" name="Environ. Microbiol.">
        <title>Genomic resolution of a cold subsurface aquifer community provides metabolic insights for novel microbes adapted to high CO concentrations.</title>
        <authorList>
            <person name="Probst A.J."/>
            <person name="Castelle C.J."/>
            <person name="Singh A."/>
            <person name="Brown C.T."/>
            <person name="Anantharaman K."/>
            <person name="Sharon I."/>
            <person name="Hug L.A."/>
            <person name="Burstein D."/>
            <person name="Emerson J.B."/>
            <person name="Thomas B.C."/>
            <person name="Banfield J.F."/>
        </authorList>
    </citation>
    <scope>NUCLEOTIDE SEQUENCE [LARGE SCALE GENOMIC DNA]</scope>
    <source>
        <strain evidence="1">CG1_02_38_46</strain>
    </source>
</reference>
<sequence>MKRWQRNWKYSWRRKGTYFSKRRGWGRKQWLRKSPTNGFSSYGLSLLGWAQEQRLKKFAGYPIKPFCRRWLSPKEKVYVGPPPPLISYPKSLVVENSGRSQWLKKLGGQPIKSFTGGWVRPGEKISVGPPPPP</sequence>